<dbReference type="InterPro" id="IPR013658">
    <property type="entry name" value="SGL"/>
</dbReference>
<sequence length="292" mass="30354">MAVPGSECSLGESPSWDADAGVLRWVDLTGGRLLEAPVAVAGVGEPREVLRVQGIVAAVTHGDDGGLLLAGERHLIHVDSSGATVGRVEMVSDRTGRRLNDGACDPAGRFVVGTVGPTWDRADESLWRLEPDGTVAEIAAGITASNGIGWSPDGTQMYHADTFSHVVTARAYGTDHVGEPSVVVDCGGDLPDGLAVDSDGALWVAFWGAGQVRRYTPDGTLLQVVRTGAPLTTSCAFAGPELDILVITTAVGLETDDREPTIGPAGRLLWCRPGVHGLPATPWQRVPLPSGS</sequence>
<reference evidence="5 6" key="1">
    <citation type="submission" date="2023-09" db="EMBL/GenBank/DDBJ databases">
        <title>Demequina sp. a novel bacteria isolated from Capsicum annuum.</title>
        <authorList>
            <person name="Humaira Z."/>
            <person name="Lee J."/>
            <person name="Cho D."/>
        </authorList>
    </citation>
    <scope>NUCLEOTIDE SEQUENCE [LARGE SCALE GENOMIC DNA]</scope>
    <source>
        <strain evidence="5 6">OYTSA14</strain>
    </source>
</reference>
<evidence type="ECO:0000256" key="1">
    <source>
        <dbReference type="ARBA" id="ARBA00008853"/>
    </source>
</evidence>
<feature type="active site" description="Proton donor/acceptor" evidence="2">
    <location>
        <position position="192"/>
    </location>
</feature>
<gene>
    <name evidence="5" type="ORF">RN606_05235</name>
</gene>
<dbReference type="Pfam" id="PF08450">
    <property type="entry name" value="SGL"/>
    <property type="match status" value="1"/>
</dbReference>
<dbReference type="PANTHER" id="PTHR10907:SF47">
    <property type="entry name" value="REGUCALCIN"/>
    <property type="match status" value="1"/>
</dbReference>
<keyword evidence="3" id="KW-0862">Zinc</keyword>
<name>A0AA96F7L1_9MICO</name>
<dbReference type="EC" id="3.1.1.99" evidence="5"/>
<evidence type="ECO:0000256" key="2">
    <source>
        <dbReference type="PIRSR" id="PIRSR605511-1"/>
    </source>
</evidence>
<organism evidence="5 6">
    <name type="scientific">Demequina capsici</name>
    <dbReference type="NCBI Taxonomy" id="3075620"/>
    <lineage>
        <taxon>Bacteria</taxon>
        <taxon>Bacillati</taxon>
        <taxon>Actinomycetota</taxon>
        <taxon>Actinomycetes</taxon>
        <taxon>Micrococcales</taxon>
        <taxon>Demequinaceae</taxon>
        <taxon>Demequina</taxon>
    </lineage>
</organism>
<feature type="binding site" evidence="3">
    <location>
        <position position="100"/>
    </location>
    <ligand>
        <name>substrate</name>
    </ligand>
</feature>
<feature type="binding site" evidence="3">
    <location>
        <position position="12"/>
    </location>
    <ligand>
        <name>a divalent metal cation</name>
        <dbReference type="ChEBI" id="CHEBI:60240"/>
    </ligand>
</feature>
<dbReference type="Proteomes" id="UP001304125">
    <property type="component" value="Chromosome"/>
</dbReference>
<feature type="binding site" evidence="3">
    <location>
        <position position="192"/>
    </location>
    <ligand>
        <name>a divalent metal cation</name>
        <dbReference type="ChEBI" id="CHEBI:60240"/>
    </ligand>
</feature>
<dbReference type="InterPro" id="IPR005511">
    <property type="entry name" value="SMP-30"/>
</dbReference>
<comment type="cofactor">
    <cofactor evidence="3">
        <name>Zn(2+)</name>
        <dbReference type="ChEBI" id="CHEBI:29105"/>
    </cofactor>
    <text evidence="3">Binds 1 divalent metal cation per subunit.</text>
</comment>
<proteinExistence type="inferred from homology"/>
<dbReference type="Gene3D" id="2.120.10.30">
    <property type="entry name" value="TolB, C-terminal domain"/>
    <property type="match status" value="1"/>
</dbReference>
<dbReference type="GO" id="GO:0005509">
    <property type="term" value="F:calcium ion binding"/>
    <property type="evidence" value="ECO:0007669"/>
    <property type="project" value="TreeGrafter"/>
</dbReference>
<evidence type="ECO:0000313" key="5">
    <source>
        <dbReference type="EMBL" id="WNM25551.1"/>
    </source>
</evidence>
<dbReference type="EMBL" id="CP134879">
    <property type="protein sequence ID" value="WNM25551.1"/>
    <property type="molecule type" value="Genomic_DNA"/>
</dbReference>
<comment type="similarity">
    <text evidence="1">Belongs to the SMP-30/CGR1 family.</text>
</comment>
<keyword evidence="6" id="KW-1185">Reference proteome</keyword>
<protein>
    <submittedName>
        <fullName evidence="5">SMP-30/gluconolactonase/LRE family protein</fullName>
        <ecNumber evidence="5">3.1.1.99</ecNumber>
    </submittedName>
</protein>
<evidence type="ECO:0000259" key="4">
    <source>
        <dbReference type="Pfam" id="PF08450"/>
    </source>
</evidence>
<feature type="binding site" evidence="3">
    <location>
        <position position="98"/>
    </location>
    <ligand>
        <name>substrate</name>
    </ligand>
</feature>
<evidence type="ECO:0000256" key="3">
    <source>
        <dbReference type="PIRSR" id="PIRSR605511-2"/>
    </source>
</evidence>
<accession>A0AA96F7L1</accession>
<keyword evidence="3" id="KW-0479">Metal-binding</keyword>
<evidence type="ECO:0000313" key="6">
    <source>
        <dbReference type="Proteomes" id="UP001304125"/>
    </source>
</evidence>
<dbReference type="InterPro" id="IPR011042">
    <property type="entry name" value="6-blade_b-propeller_TolB-like"/>
</dbReference>
<feature type="domain" description="SMP-30/Gluconolactonase/LRE-like region" evidence="4">
    <location>
        <begin position="10"/>
        <end position="250"/>
    </location>
</feature>
<dbReference type="GO" id="GO:0019853">
    <property type="term" value="P:L-ascorbic acid biosynthetic process"/>
    <property type="evidence" value="ECO:0007669"/>
    <property type="project" value="TreeGrafter"/>
</dbReference>
<dbReference type="GO" id="GO:0004341">
    <property type="term" value="F:gluconolactonase activity"/>
    <property type="evidence" value="ECO:0007669"/>
    <property type="project" value="TreeGrafter"/>
</dbReference>
<dbReference type="PANTHER" id="PTHR10907">
    <property type="entry name" value="REGUCALCIN"/>
    <property type="match status" value="1"/>
</dbReference>
<dbReference type="PRINTS" id="PR01790">
    <property type="entry name" value="SMP30FAMILY"/>
</dbReference>
<feature type="binding site" evidence="3">
    <location>
        <position position="146"/>
    </location>
    <ligand>
        <name>a divalent metal cation</name>
        <dbReference type="ChEBI" id="CHEBI:60240"/>
    </ligand>
</feature>
<keyword evidence="5" id="KW-0378">Hydrolase</keyword>
<dbReference type="RefSeq" id="WP_313500673.1">
    <property type="nucleotide sequence ID" value="NZ_CP134879.1"/>
</dbReference>
<dbReference type="SUPFAM" id="SSF63829">
    <property type="entry name" value="Calcium-dependent phosphotriesterase"/>
    <property type="match status" value="1"/>
</dbReference>
<dbReference type="AlphaFoldDB" id="A0AA96F7L1"/>